<dbReference type="RefSeq" id="WP_036102266.1">
    <property type="nucleotide sequence ID" value="NZ_JAJA02000001.1"/>
</dbReference>
<feature type="transmembrane region" description="Helical" evidence="1">
    <location>
        <begin position="263"/>
        <end position="287"/>
    </location>
</feature>
<feature type="transmembrane region" description="Helical" evidence="1">
    <location>
        <begin position="88"/>
        <end position="106"/>
    </location>
</feature>
<organism evidence="2 3">
    <name type="scientific">Lysobacter capsici AZ78</name>
    <dbReference type="NCBI Taxonomy" id="1444315"/>
    <lineage>
        <taxon>Bacteria</taxon>
        <taxon>Pseudomonadati</taxon>
        <taxon>Pseudomonadota</taxon>
        <taxon>Gammaproteobacteria</taxon>
        <taxon>Lysobacterales</taxon>
        <taxon>Lysobacteraceae</taxon>
        <taxon>Lysobacter</taxon>
    </lineage>
</organism>
<evidence type="ECO:0008006" key="4">
    <source>
        <dbReference type="Google" id="ProtNLM"/>
    </source>
</evidence>
<dbReference type="InterPro" id="IPR036259">
    <property type="entry name" value="MFS_trans_sf"/>
</dbReference>
<accession>A0A108U7Y8</accession>
<protein>
    <recommendedName>
        <fullName evidence="4">MFS transporter</fullName>
    </recommendedName>
</protein>
<evidence type="ECO:0000313" key="3">
    <source>
        <dbReference type="Proteomes" id="UP000023435"/>
    </source>
</evidence>
<feature type="transmembrane region" description="Helical" evidence="1">
    <location>
        <begin position="56"/>
        <end position="76"/>
    </location>
</feature>
<dbReference type="Pfam" id="PF18943">
    <property type="entry name" value="DUF5690"/>
    <property type="match status" value="1"/>
</dbReference>
<keyword evidence="1" id="KW-1133">Transmembrane helix</keyword>
<dbReference type="EMBL" id="JAJA02000001">
    <property type="protein sequence ID" value="KWS04184.1"/>
    <property type="molecule type" value="Genomic_DNA"/>
</dbReference>
<gene>
    <name evidence="2" type="ORF">AZ78_1733</name>
</gene>
<dbReference type="PROSITE" id="PS51257">
    <property type="entry name" value="PROKAR_LIPOPROTEIN"/>
    <property type="match status" value="1"/>
</dbReference>
<comment type="caution">
    <text evidence="2">The sequence shown here is derived from an EMBL/GenBank/DDBJ whole genome shotgun (WGS) entry which is preliminary data.</text>
</comment>
<keyword evidence="1" id="KW-0472">Membrane</keyword>
<evidence type="ECO:0000313" key="2">
    <source>
        <dbReference type="EMBL" id="KWS04184.1"/>
    </source>
</evidence>
<feature type="transmembrane region" description="Helical" evidence="1">
    <location>
        <begin position="145"/>
        <end position="166"/>
    </location>
</feature>
<sequence>MNALRAPSSERARQWQVTLLAGGAALVTYACMYAFRKPFAAASFAGHPLFGVDYKVWLVVAQILGYMCSKFVGIGVIGGLRREHRARLLLSLIGIAWLALLGFALTPAPWNIPFLFLNGLPLGMVWGLVFSYLEGRRTTEAMGAILASSFIMASGVVKSVGKWLLLSGVDEFWMPFVTGLLFLPLLLIAVHFLERVPEPDADDRRERSERQPMSRAERMAFVRGFLPGLVLMIGCYVALTVVRDFRDNFEAELFADLGYGGNAAVFALIETPIALAVLALTAGLTWFRDNLRGLMALHGLMFAGLAVAGISTLAFRAGALPPLWWLALVGFGLYLAYVPFNCVFYERLIATFRVAGNVGFLMYLSDAFGYLGSVAVLLTKEFSGVQLSWTQFFAQIVLVLALIGGACLIASALYFHHRVTRRVAAAALAPV</sequence>
<proteinExistence type="predicted"/>
<feature type="transmembrane region" description="Helical" evidence="1">
    <location>
        <begin position="323"/>
        <end position="345"/>
    </location>
</feature>
<name>A0A108U7Y8_9GAMM</name>
<reference evidence="2 3" key="1">
    <citation type="journal article" date="2014" name="Genome Announc.">
        <title>Draft Genome Sequence of Lysobacter capsici AZ78, a Bacterium Antagonistic to Plant-Pathogenic Oomycetes.</title>
        <authorList>
            <person name="Puopolo G."/>
            <person name="Sonego P."/>
            <person name="Engelen K."/>
            <person name="Pertot I."/>
        </authorList>
    </citation>
    <scope>NUCLEOTIDE SEQUENCE [LARGE SCALE GENOMIC DNA]</scope>
    <source>
        <strain evidence="2 3">AZ78</strain>
    </source>
</reference>
<feature type="transmembrane region" description="Helical" evidence="1">
    <location>
        <begin position="220"/>
        <end position="243"/>
    </location>
</feature>
<feature type="transmembrane region" description="Helical" evidence="1">
    <location>
        <begin position="15"/>
        <end position="36"/>
    </location>
</feature>
<feature type="transmembrane region" description="Helical" evidence="1">
    <location>
        <begin position="294"/>
        <end position="317"/>
    </location>
</feature>
<dbReference type="OrthoDB" id="182994at2"/>
<dbReference type="Proteomes" id="UP000023435">
    <property type="component" value="Unassembled WGS sequence"/>
</dbReference>
<keyword evidence="1" id="KW-0812">Transmembrane</keyword>
<evidence type="ECO:0000256" key="1">
    <source>
        <dbReference type="SAM" id="Phobius"/>
    </source>
</evidence>
<feature type="transmembrane region" description="Helical" evidence="1">
    <location>
        <begin position="112"/>
        <end position="133"/>
    </location>
</feature>
<dbReference type="InterPro" id="IPR043745">
    <property type="entry name" value="DUF5690"/>
</dbReference>
<feature type="transmembrane region" description="Helical" evidence="1">
    <location>
        <begin position="357"/>
        <end position="380"/>
    </location>
</feature>
<keyword evidence="3" id="KW-1185">Reference proteome</keyword>
<feature type="transmembrane region" description="Helical" evidence="1">
    <location>
        <begin position="392"/>
        <end position="415"/>
    </location>
</feature>
<dbReference type="SUPFAM" id="SSF103473">
    <property type="entry name" value="MFS general substrate transporter"/>
    <property type="match status" value="1"/>
</dbReference>
<feature type="transmembrane region" description="Helical" evidence="1">
    <location>
        <begin position="172"/>
        <end position="193"/>
    </location>
</feature>
<dbReference type="AlphaFoldDB" id="A0A108U7Y8"/>